<dbReference type="AlphaFoldDB" id="G0R242"/>
<feature type="transmembrane region" description="Helical" evidence="13">
    <location>
        <begin position="600"/>
        <end position="618"/>
    </location>
</feature>
<feature type="domain" description="Ion transport" evidence="14">
    <location>
        <begin position="433"/>
        <end position="675"/>
    </location>
</feature>
<evidence type="ECO:0000256" key="1">
    <source>
        <dbReference type="ARBA" id="ARBA00004141"/>
    </source>
</evidence>
<evidence type="ECO:0000256" key="8">
    <source>
        <dbReference type="ARBA" id="ARBA00022989"/>
    </source>
</evidence>
<evidence type="ECO:0000256" key="2">
    <source>
        <dbReference type="ARBA" id="ARBA00022448"/>
    </source>
</evidence>
<feature type="domain" description="Ion transport" evidence="14">
    <location>
        <begin position="41"/>
        <end position="90"/>
    </location>
</feature>
<sequence>MVRIRYIEDIYKQLIENQQNSKNSMYLFLRYQYLYKWNIRITEMSCKIIAFGLQGYVRDRMNIFDGTIVCLSVLEMVLFSGGNKAVSAFRAAIESMDNFDIQEENNNTMLMFKNIDFVDTYLDPESEAQKISSQMDIGFNLFFSIESTLKIIAYGFFMDHNSYLTEAWSQLDFFIVFTSLIDMSFDSVNIPAIKILRLLRTLRPLRFVSHNINMKVVVIALVESVGAIFNVLIVVVLIWFMFAILGISLIGQRLGYCQMDNQQSYYGINYEKVNIYIYIKYIIIYFIQLKCIQMGNNWSVFQTNFDNILYAMNTIFILSSLEGWPDIFFLCVDSDMKEYGPSKDNYSIIFIYFFVFILVGSFFLINLFVGVIFLKFNEAQKNEKRQSLLFLTEQQSRWIEFQIMIIGVKAEFAANNTPVNKYQLFFYKIINFKFFDAFIMLCIVLNIISMAVDYEGSTLEYNQALEQINLVFTSIFMIELVFKLIALGFKGYWISSWNRFDLFIVLSSILDLILNSMGNSMSFLRVGPQLARIMRVMRVSRLLKLVKTMQGLQKLIETLVFSLPSLINVGALLGLVFFIYAVLGVFIFQQVTVGIIINRYNNFSNFSYAMITLFRARTGEDWYKIMLDLSKTTDCTEGKDCGTYFSFIYFISFILIACFIMLNLFILIIIQYFEDYHMKDDNPLQAFNEYLDTFRSVWSKYTAYSNGEKIKMKNLIKFLCELPIPLGYYDKSDDQQLIDKHQVAKDIMNMKLP</sequence>
<feature type="transmembrane region" description="Helical" evidence="13">
    <location>
        <begin position="430"/>
        <end position="448"/>
    </location>
</feature>
<protein>
    <recommendedName>
        <fullName evidence="14">Ion transport domain-containing protein</fullName>
    </recommendedName>
</protein>
<dbReference type="FunFam" id="1.10.287.70:FF:000117">
    <property type="entry name" value="Voltage-gated Ca2+ channel, alpha subunit"/>
    <property type="match status" value="1"/>
</dbReference>
<evidence type="ECO:0000259" key="14">
    <source>
        <dbReference type="Pfam" id="PF00520"/>
    </source>
</evidence>
<feature type="transmembrane region" description="Helical" evidence="13">
    <location>
        <begin position="270"/>
        <end position="287"/>
    </location>
</feature>
<dbReference type="Proteomes" id="UP000008983">
    <property type="component" value="Unassembled WGS sequence"/>
</dbReference>
<keyword evidence="16" id="KW-1185">Reference proteome</keyword>
<evidence type="ECO:0000256" key="4">
    <source>
        <dbReference type="ARBA" id="ARBA00022673"/>
    </source>
</evidence>
<dbReference type="EMBL" id="GL984241">
    <property type="protein sequence ID" value="EGR28449.1"/>
    <property type="molecule type" value="Genomic_DNA"/>
</dbReference>
<accession>G0R242</accession>
<keyword evidence="6" id="KW-0106">Calcium</keyword>
<keyword evidence="11" id="KW-0325">Glycoprotein</keyword>
<dbReference type="InterPro" id="IPR005821">
    <property type="entry name" value="Ion_trans_dom"/>
</dbReference>
<evidence type="ECO:0000313" key="15">
    <source>
        <dbReference type="EMBL" id="EGR28449.1"/>
    </source>
</evidence>
<gene>
    <name evidence="15" type="ORF">IMG5_174880</name>
</gene>
<evidence type="ECO:0000256" key="6">
    <source>
        <dbReference type="ARBA" id="ARBA00022837"/>
    </source>
</evidence>
<evidence type="ECO:0000313" key="16">
    <source>
        <dbReference type="Proteomes" id="UP000008983"/>
    </source>
</evidence>
<dbReference type="Gene3D" id="1.10.287.70">
    <property type="match status" value="2"/>
</dbReference>
<feature type="domain" description="Ion transport" evidence="14">
    <location>
        <begin position="119"/>
        <end position="383"/>
    </location>
</feature>
<keyword evidence="7" id="KW-0851">Voltage-gated channel</keyword>
<evidence type="ECO:0000256" key="11">
    <source>
        <dbReference type="ARBA" id="ARBA00023180"/>
    </source>
</evidence>
<dbReference type="InterPro" id="IPR027359">
    <property type="entry name" value="Volt_channel_dom_sf"/>
</dbReference>
<feature type="transmembrane region" description="Helical" evidence="13">
    <location>
        <begin position="217"/>
        <end position="250"/>
    </location>
</feature>
<keyword evidence="5 13" id="KW-0812">Transmembrane</keyword>
<dbReference type="STRING" id="857967.G0R242"/>
<dbReference type="OrthoDB" id="431720at2759"/>
<feature type="transmembrane region" description="Helical" evidence="13">
    <location>
        <begin position="500"/>
        <end position="518"/>
    </location>
</feature>
<dbReference type="GeneID" id="14904530"/>
<evidence type="ECO:0000256" key="5">
    <source>
        <dbReference type="ARBA" id="ARBA00022692"/>
    </source>
</evidence>
<keyword evidence="9" id="KW-0406">Ion transport</keyword>
<feature type="transmembrane region" description="Helical" evidence="13">
    <location>
        <begin position="566"/>
        <end position="588"/>
    </location>
</feature>
<reference evidence="15 16" key="1">
    <citation type="submission" date="2011-07" db="EMBL/GenBank/DDBJ databases">
        <authorList>
            <person name="Coyne R."/>
            <person name="Brami D."/>
            <person name="Johnson J."/>
            <person name="Hostetler J."/>
            <person name="Hannick L."/>
            <person name="Clark T."/>
            <person name="Cassidy-Hanley D."/>
            <person name="Inman J."/>
        </authorList>
    </citation>
    <scope>NUCLEOTIDE SEQUENCE [LARGE SCALE GENOMIC DNA]</scope>
    <source>
        <strain evidence="15 16">G5</strain>
    </source>
</reference>
<proteinExistence type="predicted"/>
<evidence type="ECO:0000256" key="10">
    <source>
        <dbReference type="ARBA" id="ARBA00023136"/>
    </source>
</evidence>
<evidence type="ECO:0000256" key="7">
    <source>
        <dbReference type="ARBA" id="ARBA00022882"/>
    </source>
</evidence>
<keyword evidence="10 13" id="KW-0472">Membrane</keyword>
<dbReference type="RefSeq" id="XP_004029685.1">
    <property type="nucleotide sequence ID" value="XM_004029637.1"/>
</dbReference>
<feature type="transmembrane region" description="Helical" evidence="13">
    <location>
        <begin position="308"/>
        <end position="329"/>
    </location>
</feature>
<evidence type="ECO:0000256" key="3">
    <source>
        <dbReference type="ARBA" id="ARBA00022568"/>
    </source>
</evidence>
<feature type="non-terminal residue" evidence="15">
    <location>
        <position position="753"/>
    </location>
</feature>
<dbReference type="InterPro" id="IPR050599">
    <property type="entry name" value="VDCC_alpha-1_subunit"/>
</dbReference>
<evidence type="ECO:0000256" key="13">
    <source>
        <dbReference type="SAM" id="Phobius"/>
    </source>
</evidence>
<feature type="transmembrane region" description="Helical" evidence="13">
    <location>
        <begin position="647"/>
        <end position="670"/>
    </location>
</feature>
<dbReference type="PANTHER" id="PTHR45628:SF7">
    <property type="entry name" value="VOLTAGE-DEPENDENT CALCIUM CHANNEL TYPE A SUBUNIT ALPHA-1"/>
    <property type="match status" value="1"/>
</dbReference>
<feature type="transmembrane region" description="Helical" evidence="13">
    <location>
        <begin position="173"/>
        <end position="196"/>
    </location>
</feature>
<dbReference type="eggNOG" id="KOG2301">
    <property type="taxonomic scope" value="Eukaryota"/>
</dbReference>
<keyword evidence="12" id="KW-0407">Ion channel</keyword>
<dbReference type="GO" id="GO:0008331">
    <property type="term" value="F:high voltage-gated calcium channel activity"/>
    <property type="evidence" value="ECO:0007669"/>
    <property type="project" value="TreeGrafter"/>
</dbReference>
<keyword evidence="8 13" id="KW-1133">Transmembrane helix</keyword>
<evidence type="ECO:0000256" key="9">
    <source>
        <dbReference type="ARBA" id="ARBA00023065"/>
    </source>
</evidence>
<evidence type="ECO:0000256" key="12">
    <source>
        <dbReference type="ARBA" id="ARBA00023303"/>
    </source>
</evidence>
<dbReference type="OMA" id="LCNEDYP"/>
<dbReference type="FunFam" id="1.20.120.350:FF:000072">
    <property type="entry name" value="Voltage-dependent T-type calcium channel subunit alpha"/>
    <property type="match status" value="1"/>
</dbReference>
<dbReference type="GO" id="GO:0098703">
    <property type="term" value="P:calcium ion import across plasma membrane"/>
    <property type="evidence" value="ECO:0007669"/>
    <property type="project" value="TreeGrafter"/>
</dbReference>
<dbReference type="SUPFAM" id="SSF81324">
    <property type="entry name" value="Voltage-gated potassium channels"/>
    <property type="match status" value="2"/>
</dbReference>
<dbReference type="PANTHER" id="PTHR45628">
    <property type="entry name" value="VOLTAGE-DEPENDENT CALCIUM CHANNEL TYPE A SUBUNIT ALPHA-1"/>
    <property type="match status" value="1"/>
</dbReference>
<organism evidence="15 16">
    <name type="scientific">Ichthyophthirius multifiliis</name>
    <name type="common">White spot disease agent</name>
    <name type="synonym">Ich</name>
    <dbReference type="NCBI Taxonomy" id="5932"/>
    <lineage>
        <taxon>Eukaryota</taxon>
        <taxon>Sar</taxon>
        <taxon>Alveolata</taxon>
        <taxon>Ciliophora</taxon>
        <taxon>Intramacronucleata</taxon>
        <taxon>Oligohymenophorea</taxon>
        <taxon>Hymenostomatida</taxon>
        <taxon>Ophryoglenina</taxon>
        <taxon>Ichthyophthirius</taxon>
    </lineage>
</organism>
<comment type="subcellular location">
    <subcellularLocation>
        <location evidence="1">Membrane</location>
        <topology evidence="1">Multi-pass membrane protein</topology>
    </subcellularLocation>
</comment>
<dbReference type="Pfam" id="PF00520">
    <property type="entry name" value="Ion_trans"/>
    <property type="match status" value="3"/>
</dbReference>
<dbReference type="Gene3D" id="1.20.120.350">
    <property type="entry name" value="Voltage-gated potassium channels. Chain C"/>
    <property type="match status" value="3"/>
</dbReference>
<dbReference type="GO" id="GO:0005891">
    <property type="term" value="C:voltage-gated calcium channel complex"/>
    <property type="evidence" value="ECO:0007669"/>
    <property type="project" value="TreeGrafter"/>
</dbReference>
<name>G0R242_ICHMU</name>
<keyword evidence="2" id="KW-0813">Transport</keyword>
<dbReference type="InParanoid" id="G0R242"/>
<feature type="transmembrane region" description="Helical" evidence="13">
    <location>
        <begin position="137"/>
        <end position="157"/>
    </location>
</feature>
<feature type="transmembrane region" description="Helical" evidence="13">
    <location>
        <begin position="349"/>
        <end position="374"/>
    </location>
</feature>
<keyword evidence="4" id="KW-0107">Calcium channel</keyword>
<keyword evidence="3" id="KW-0109">Calcium transport</keyword>
<feature type="transmembrane region" description="Helical" evidence="13">
    <location>
        <begin position="468"/>
        <end position="488"/>
    </location>
</feature>